<dbReference type="AlphaFoldDB" id="A0A0A9C686"/>
<name>A0A0A9C686_ARUDO</name>
<evidence type="ECO:0000313" key="2">
    <source>
        <dbReference type="EMBL" id="JAD69973.1"/>
    </source>
</evidence>
<reference evidence="2" key="2">
    <citation type="journal article" date="2015" name="Data Brief">
        <title>Shoot transcriptome of the giant reed, Arundo donax.</title>
        <authorList>
            <person name="Barrero R.A."/>
            <person name="Guerrero F.D."/>
            <person name="Moolhuijzen P."/>
            <person name="Goolsby J.A."/>
            <person name="Tidwell J."/>
            <person name="Bellgard S.E."/>
            <person name="Bellgard M.I."/>
        </authorList>
    </citation>
    <scope>NUCLEOTIDE SEQUENCE</scope>
    <source>
        <tissue evidence="2">Shoot tissue taken approximately 20 cm above the soil surface</tissue>
    </source>
</reference>
<reference evidence="2" key="1">
    <citation type="submission" date="2014-09" db="EMBL/GenBank/DDBJ databases">
        <authorList>
            <person name="Magalhaes I.L.F."/>
            <person name="Oliveira U."/>
            <person name="Santos F.R."/>
            <person name="Vidigal T.H.D.A."/>
            <person name="Brescovit A.D."/>
            <person name="Santos A.J."/>
        </authorList>
    </citation>
    <scope>NUCLEOTIDE SEQUENCE</scope>
    <source>
        <tissue evidence="2">Shoot tissue taken approximately 20 cm above the soil surface</tissue>
    </source>
</reference>
<feature type="region of interest" description="Disordered" evidence="1">
    <location>
        <begin position="1"/>
        <end position="24"/>
    </location>
</feature>
<protein>
    <submittedName>
        <fullName evidence="2">Uncharacterized protein</fullName>
    </submittedName>
</protein>
<sequence>MSIATEPKAESESYARLATPETDPPAAVLYRPGLGCVRRVCGST</sequence>
<proteinExistence type="predicted"/>
<accession>A0A0A9C686</accession>
<organism evidence="2">
    <name type="scientific">Arundo donax</name>
    <name type="common">Giant reed</name>
    <name type="synonym">Donax arundinaceus</name>
    <dbReference type="NCBI Taxonomy" id="35708"/>
    <lineage>
        <taxon>Eukaryota</taxon>
        <taxon>Viridiplantae</taxon>
        <taxon>Streptophyta</taxon>
        <taxon>Embryophyta</taxon>
        <taxon>Tracheophyta</taxon>
        <taxon>Spermatophyta</taxon>
        <taxon>Magnoliopsida</taxon>
        <taxon>Liliopsida</taxon>
        <taxon>Poales</taxon>
        <taxon>Poaceae</taxon>
        <taxon>PACMAD clade</taxon>
        <taxon>Arundinoideae</taxon>
        <taxon>Arundineae</taxon>
        <taxon>Arundo</taxon>
    </lineage>
</organism>
<evidence type="ECO:0000256" key="1">
    <source>
        <dbReference type="SAM" id="MobiDB-lite"/>
    </source>
</evidence>
<dbReference type="EMBL" id="GBRH01227922">
    <property type="protein sequence ID" value="JAD69973.1"/>
    <property type="molecule type" value="Transcribed_RNA"/>
</dbReference>